<gene>
    <name evidence="2" type="ORF">BILFYP9_01251</name>
</gene>
<feature type="transmembrane region" description="Helical" evidence="1">
    <location>
        <begin position="21"/>
        <end position="40"/>
    </location>
</feature>
<feature type="transmembrane region" description="Helical" evidence="1">
    <location>
        <begin position="212"/>
        <end position="229"/>
    </location>
</feature>
<keyword evidence="1" id="KW-0812">Transmembrane</keyword>
<name>A0A6N2STJ9_9BACE</name>
<accession>A0A6N2STJ9</accession>
<feature type="transmembrane region" description="Helical" evidence="1">
    <location>
        <begin position="46"/>
        <end position="62"/>
    </location>
</feature>
<dbReference type="AlphaFoldDB" id="A0A6N2STJ9"/>
<sequence>MFRLYLTFRLRSCLRMLKEIGLLRSMILILITALGIITLIKAEIRWILPIIAILLLGVYHNNRKDKVFLRSQIKSPTRFYQKEYLSLSTPFITTELIKGEWIAVGMLFLYSLFLPYLKEVKITSTPIRLPFLFRGGMEYIRMFRQSWWIYLLLLFSSIMGGSYGNIRIAKVNLIIWCFVQASAYFTIPEPLQLLHFKDYRTFNRMLSKTNSGNILVTSLPFITAILAFTPDTESVYYTLSTCIACFLYLQGLGLLRQVCKSELSLFLLHLPLLLPIFLLSCFIPYLLLLFSAVIGIISYVISGKLKSLWN</sequence>
<dbReference type="EMBL" id="CACRSU010000014">
    <property type="protein sequence ID" value="VYS96456.1"/>
    <property type="molecule type" value="Genomic_DNA"/>
</dbReference>
<evidence type="ECO:0000256" key="1">
    <source>
        <dbReference type="SAM" id="Phobius"/>
    </source>
</evidence>
<organism evidence="2">
    <name type="scientific">Bacteroides intestinalis</name>
    <dbReference type="NCBI Taxonomy" id="329854"/>
    <lineage>
        <taxon>Bacteria</taxon>
        <taxon>Pseudomonadati</taxon>
        <taxon>Bacteroidota</taxon>
        <taxon>Bacteroidia</taxon>
        <taxon>Bacteroidales</taxon>
        <taxon>Bacteroidaceae</taxon>
        <taxon>Bacteroides</taxon>
    </lineage>
</organism>
<evidence type="ECO:0000313" key="2">
    <source>
        <dbReference type="EMBL" id="VYS96456.1"/>
    </source>
</evidence>
<feature type="transmembrane region" description="Helical" evidence="1">
    <location>
        <begin position="147"/>
        <end position="166"/>
    </location>
</feature>
<keyword evidence="1" id="KW-1133">Transmembrane helix</keyword>
<dbReference type="RefSeq" id="WP_138291137.1">
    <property type="nucleotide sequence ID" value="NZ_BAABZC010000001.1"/>
</dbReference>
<keyword evidence="1" id="KW-0472">Membrane</keyword>
<reference evidence="2" key="1">
    <citation type="submission" date="2019-11" db="EMBL/GenBank/DDBJ databases">
        <authorList>
            <person name="Feng L."/>
        </authorList>
    </citation>
    <scope>NUCLEOTIDE SEQUENCE</scope>
    <source>
        <strain evidence="2">BintestinalisLFYP9</strain>
    </source>
</reference>
<feature type="transmembrane region" description="Helical" evidence="1">
    <location>
        <begin position="276"/>
        <end position="301"/>
    </location>
</feature>
<protein>
    <submittedName>
        <fullName evidence="2">Uncharacterized protein</fullName>
    </submittedName>
</protein>
<proteinExistence type="predicted"/>
<feature type="transmembrane region" description="Helical" evidence="1">
    <location>
        <begin position="172"/>
        <end position="191"/>
    </location>
</feature>
<feature type="transmembrane region" description="Helical" evidence="1">
    <location>
        <begin position="235"/>
        <end position="255"/>
    </location>
</feature>